<dbReference type="Proteomes" id="UP000215453">
    <property type="component" value="Chromosome 12"/>
</dbReference>
<accession>A0A1Y6M1L0</accession>
<dbReference type="EMBL" id="LT882687">
    <property type="protein sequence ID" value="SMY29600.1"/>
    <property type="molecule type" value="Genomic_DNA"/>
</dbReference>
<evidence type="ECO:0000313" key="2">
    <source>
        <dbReference type="EMBL" id="SMY29600.1"/>
    </source>
</evidence>
<protein>
    <submittedName>
        <fullName evidence="2">Uncharacterized protein</fullName>
    </submittedName>
</protein>
<gene>
    <name evidence="2" type="ORF">ZT1A5_G11049</name>
</gene>
<organism evidence="2 3">
    <name type="scientific">Zymoseptoria tritici ST99CH_1A5</name>
    <dbReference type="NCBI Taxonomy" id="1276529"/>
    <lineage>
        <taxon>Eukaryota</taxon>
        <taxon>Fungi</taxon>
        <taxon>Dikarya</taxon>
        <taxon>Ascomycota</taxon>
        <taxon>Pezizomycotina</taxon>
        <taxon>Dothideomycetes</taxon>
        <taxon>Dothideomycetidae</taxon>
        <taxon>Mycosphaerellales</taxon>
        <taxon>Mycosphaerellaceae</taxon>
        <taxon>Zymoseptoria</taxon>
    </lineage>
</organism>
<evidence type="ECO:0000313" key="3">
    <source>
        <dbReference type="Proteomes" id="UP000215453"/>
    </source>
</evidence>
<sequence>MRAQQINTLEQPTITPDQTKAYISRIEPLLTTWGLETPSFDTGDVNDTFFDLGRAADRAVSDSHWAVNDRRAAVDFLRGDLTKIWGGHKDFFDPTTASEAVLDQITDIQTKMDGRMTGYKAARATEIERVVADKDPDAGRKRQEEAEAKMSEKARGRLATERRLDEQTRRREEARKREFEDDWVTWKSGY</sequence>
<name>A0A1Y6M1L0_ZYMTR</name>
<reference evidence="2 3" key="1">
    <citation type="submission" date="2016-10" db="EMBL/GenBank/DDBJ databases">
        <authorList>
            <person name="Varghese N."/>
        </authorList>
    </citation>
    <scope>NUCLEOTIDE SEQUENCE [LARGE SCALE GENOMIC DNA]</scope>
</reference>
<proteinExistence type="predicted"/>
<feature type="compositionally biased region" description="Basic and acidic residues" evidence="1">
    <location>
        <begin position="134"/>
        <end position="179"/>
    </location>
</feature>
<evidence type="ECO:0000256" key="1">
    <source>
        <dbReference type="SAM" id="MobiDB-lite"/>
    </source>
</evidence>
<feature type="region of interest" description="Disordered" evidence="1">
    <location>
        <begin position="134"/>
        <end position="181"/>
    </location>
</feature>
<dbReference type="AlphaFoldDB" id="A0A1Y6M1L0"/>